<evidence type="ECO:0000313" key="1">
    <source>
        <dbReference type="EMBL" id="EFL45441.1"/>
    </source>
</evidence>
<dbReference type="AlphaFoldDB" id="E1KSW5"/>
<comment type="caution">
    <text evidence="1">The sequence shown here is derived from an EMBL/GenBank/DDBJ whole genome shotgun (WGS) entry which is preliminary data.</text>
</comment>
<sequence>MLVEFTQFEKCYQSEHLLKEDLRYLLSLIYGTMKIPR</sequence>
<gene>
    <name evidence="1" type="ORF">HMPREF9296_0002</name>
</gene>
<evidence type="ECO:0000313" key="2">
    <source>
        <dbReference type="Proteomes" id="UP000003610"/>
    </source>
</evidence>
<dbReference type="Proteomes" id="UP000003610">
    <property type="component" value="Unassembled WGS sequence"/>
</dbReference>
<accession>E1KSW5</accession>
<organism evidence="1 2">
    <name type="scientific">Prevotella disiens FB035-09AN</name>
    <dbReference type="NCBI Taxonomy" id="866771"/>
    <lineage>
        <taxon>Bacteria</taxon>
        <taxon>Pseudomonadati</taxon>
        <taxon>Bacteroidota</taxon>
        <taxon>Bacteroidia</taxon>
        <taxon>Bacteroidales</taxon>
        <taxon>Prevotellaceae</taxon>
        <taxon>Prevotella</taxon>
    </lineage>
</organism>
<dbReference type="EMBL" id="AEDO01000047">
    <property type="protein sequence ID" value="EFL45441.1"/>
    <property type="molecule type" value="Genomic_DNA"/>
</dbReference>
<reference evidence="1 2" key="1">
    <citation type="submission" date="2010-08" db="EMBL/GenBank/DDBJ databases">
        <authorList>
            <person name="Durkin A.S."/>
            <person name="Madupu R."/>
            <person name="Torralba M."/>
            <person name="Gillis M."/>
            <person name="Methe B."/>
            <person name="Sutton G."/>
            <person name="Nelson K.E."/>
        </authorList>
    </citation>
    <scope>NUCLEOTIDE SEQUENCE [LARGE SCALE GENOMIC DNA]</scope>
    <source>
        <strain evidence="1 2">FB035-09AN</strain>
    </source>
</reference>
<dbReference type="STRING" id="866771.HMPREF9296_0002"/>
<proteinExistence type="predicted"/>
<name>E1KSW5_9BACT</name>
<protein>
    <submittedName>
        <fullName evidence="1">Uncharacterized protein</fullName>
    </submittedName>
</protein>